<dbReference type="PROSITE" id="PS51898">
    <property type="entry name" value="TYR_RECOMBINASE"/>
    <property type="match status" value="1"/>
</dbReference>
<dbReference type="PANTHER" id="PTHR30629:SF2">
    <property type="entry name" value="PROPHAGE INTEGRASE INTS-RELATED"/>
    <property type="match status" value="1"/>
</dbReference>
<dbReference type="Pfam" id="PF00589">
    <property type="entry name" value="Phage_integrase"/>
    <property type="match status" value="1"/>
</dbReference>
<dbReference type="InterPro" id="IPR010998">
    <property type="entry name" value="Integrase_recombinase_N"/>
</dbReference>
<dbReference type="InterPro" id="IPR013762">
    <property type="entry name" value="Integrase-like_cat_sf"/>
</dbReference>
<comment type="caution">
    <text evidence="7">The sequence shown here is derived from an EMBL/GenBank/DDBJ whole genome shotgun (WGS) entry which is preliminary data.</text>
</comment>
<dbReference type="InterPro" id="IPR011010">
    <property type="entry name" value="DNA_brk_join_enz"/>
</dbReference>
<evidence type="ECO:0000259" key="6">
    <source>
        <dbReference type="PROSITE" id="PS51898"/>
    </source>
</evidence>
<reference evidence="7" key="2">
    <citation type="submission" date="2020-09" db="EMBL/GenBank/DDBJ databases">
        <authorList>
            <person name="Sun Q."/>
            <person name="Zhou Y."/>
        </authorList>
    </citation>
    <scope>NUCLEOTIDE SEQUENCE</scope>
    <source>
        <strain evidence="7">CGMCC 1.15425</strain>
    </source>
</reference>
<reference evidence="7" key="1">
    <citation type="journal article" date="2014" name="Int. J. Syst. Evol. Microbiol.">
        <title>Complete genome sequence of Corynebacterium casei LMG S-19264T (=DSM 44701T), isolated from a smear-ripened cheese.</title>
        <authorList>
            <consortium name="US DOE Joint Genome Institute (JGI-PGF)"/>
            <person name="Walter F."/>
            <person name="Albersmeier A."/>
            <person name="Kalinowski J."/>
            <person name="Ruckert C."/>
        </authorList>
    </citation>
    <scope>NUCLEOTIDE SEQUENCE</scope>
    <source>
        <strain evidence="7">CGMCC 1.15425</strain>
    </source>
</reference>
<dbReference type="InterPro" id="IPR050808">
    <property type="entry name" value="Phage_Integrase"/>
</dbReference>
<dbReference type="SUPFAM" id="SSF56349">
    <property type="entry name" value="DNA breaking-rejoining enzymes"/>
    <property type="match status" value="1"/>
</dbReference>
<evidence type="ECO:0000256" key="5">
    <source>
        <dbReference type="SAM" id="MobiDB-lite"/>
    </source>
</evidence>
<dbReference type="InterPro" id="IPR004107">
    <property type="entry name" value="Integrase_SAM-like_N"/>
</dbReference>
<dbReference type="GO" id="GO:0006310">
    <property type="term" value="P:DNA recombination"/>
    <property type="evidence" value="ECO:0007669"/>
    <property type="project" value="UniProtKB-KW"/>
</dbReference>
<dbReference type="CDD" id="cd01189">
    <property type="entry name" value="INT_ICEBs1_C_like"/>
    <property type="match status" value="1"/>
</dbReference>
<dbReference type="InterPro" id="IPR022000">
    <property type="entry name" value="Min27-like_integrase_DNA_bind"/>
</dbReference>
<dbReference type="Pfam" id="PF14659">
    <property type="entry name" value="Phage_int_SAM_3"/>
    <property type="match status" value="1"/>
</dbReference>
<dbReference type="Gene3D" id="1.10.443.10">
    <property type="entry name" value="Intergrase catalytic core"/>
    <property type="match status" value="1"/>
</dbReference>
<name>A0A916QNH1_9GAMM</name>
<accession>A0A916QNH1</accession>
<dbReference type="Proteomes" id="UP000627715">
    <property type="component" value="Unassembled WGS sequence"/>
</dbReference>
<protein>
    <submittedName>
        <fullName evidence="7">Site-specific integrase</fullName>
    </submittedName>
</protein>
<dbReference type="EMBL" id="BMIY01000012">
    <property type="protein sequence ID" value="GFZ81978.1"/>
    <property type="molecule type" value="Genomic_DNA"/>
</dbReference>
<keyword evidence="4" id="KW-0233">DNA recombination</keyword>
<keyword evidence="3" id="KW-0238">DNA-binding</keyword>
<dbReference type="AlphaFoldDB" id="A0A916QNH1"/>
<proteinExistence type="inferred from homology"/>
<feature type="domain" description="Tyr recombinase" evidence="6">
    <location>
        <begin position="187"/>
        <end position="394"/>
    </location>
</feature>
<evidence type="ECO:0000313" key="7">
    <source>
        <dbReference type="EMBL" id="GFZ81978.1"/>
    </source>
</evidence>
<dbReference type="PANTHER" id="PTHR30629">
    <property type="entry name" value="PROPHAGE INTEGRASE"/>
    <property type="match status" value="1"/>
</dbReference>
<dbReference type="Pfam" id="PF12167">
    <property type="entry name" value="Arm-DNA-bind_2"/>
    <property type="match status" value="1"/>
</dbReference>
<organism evidence="7 8">
    <name type="scientific">Pseudohongiella nitratireducens</name>
    <dbReference type="NCBI Taxonomy" id="1768907"/>
    <lineage>
        <taxon>Bacteria</taxon>
        <taxon>Pseudomonadati</taxon>
        <taxon>Pseudomonadota</taxon>
        <taxon>Gammaproteobacteria</taxon>
        <taxon>Pseudomonadales</taxon>
        <taxon>Pseudohongiellaceae</taxon>
        <taxon>Pseudohongiella</taxon>
    </lineage>
</organism>
<evidence type="ECO:0000256" key="2">
    <source>
        <dbReference type="ARBA" id="ARBA00022908"/>
    </source>
</evidence>
<keyword evidence="2" id="KW-0229">DNA integration</keyword>
<evidence type="ECO:0000313" key="8">
    <source>
        <dbReference type="Proteomes" id="UP000627715"/>
    </source>
</evidence>
<evidence type="ECO:0000256" key="4">
    <source>
        <dbReference type="ARBA" id="ARBA00023172"/>
    </source>
</evidence>
<keyword evidence="8" id="KW-1185">Reference proteome</keyword>
<evidence type="ECO:0000256" key="3">
    <source>
        <dbReference type="ARBA" id="ARBA00023125"/>
    </source>
</evidence>
<dbReference type="GO" id="GO:0015074">
    <property type="term" value="P:DNA integration"/>
    <property type="evidence" value="ECO:0007669"/>
    <property type="project" value="UniProtKB-KW"/>
</dbReference>
<sequence>MTTLPKGVDVPGGFLRIRFTYKGVRCAEILSGLKPTKHNIAHAANKLSVIKLEIRENRFNYSQHFPNSARAAMFGGSSSTTKTVKEGVLHWLEVKKATVAPSGYNKYEKDAHKHVIPKWGARKFNDITRSEIRRWQTIELPTQDLANKTINCIMTPLRGAFEDAHADGVIQANPMATIKNLELDTQGEPDPLSLEELERITGLDTYREQEINAIGFNAWAGLREGELLALAWEDIDLTNWTVRVTRNRVNNEYKLPKTKASIREFDLLPEAIDFLKRQKKHTFMLPAQEIEVRQRNNRSFAKEQVRFVFHSSAVHKPWAGDSSFRTVWTGLLKQAKVRHRGPNQLRHTFISQMLTQYIPPEWIAPMCGTSVEMIKKHYGKFIREDRPNLGEAIAKIRDRGDEKRSQNGHANHRHNSN</sequence>
<dbReference type="Gene3D" id="1.10.150.130">
    <property type="match status" value="1"/>
</dbReference>
<dbReference type="InterPro" id="IPR002104">
    <property type="entry name" value="Integrase_catalytic"/>
</dbReference>
<dbReference type="RefSeq" id="WP_068810284.1">
    <property type="nucleotide sequence ID" value="NZ_BMIY01000012.1"/>
</dbReference>
<gene>
    <name evidence="7" type="ORF">GCM10011403_26810</name>
</gene>
<comment type="similarity">
    <text evidence="1">Belongs to the 'phage' integrase family.</text>
</comment>
<dbReference type="GO" id="GO:0003677">
    <property type="term" value="F:DNA binding"/>
    <property type="evidence" value="ECO:0007669"/>
    <property type="project" value="UniProtKB-KW"/>
</dbReference>
<feature type="region of interest" description="Disordered" evidence="5">
    <location>
        <begin position="397"/>
        <end position="417"/>
    </location>
</feature>
<evidence type="ECO:0000256" key="1">
    <source>
        <dbReference type="ARBA" id="ARBA00008857"/>
    </source>
</evidence>
<dbReference type="OrthoDB" id="5391994at2"/>